<name>A0A0B4WVL4_9HYPH</name>
<dbReference type="EMBL" id="CP006877">
    <property type="protein sequence ID" value="AJD39594.1"/>
    <property type="molecule type" value="Genomic_DNA"/>
</dbReference>
<sequence length="194" mass="20897">MAASGTLMRLKEKLVRLGRDRSGVGAIEFAILFPVLVMLYIGAFEITIGLNVSKRTSRAAGSIADLITQQQNVTRGSLSDISSLAGAIFAPFETTGMQIKVTGITIDAGANAKVLWSWANDATTAPYAANSTVTGVPADMQKADSFLVRADLSIPYKLFAFGPDFLPGDMQELTIRRTYYYRQRQGDNVACGDC</sequence>
<dbReference type="KEGG" id="rga:RGR602_CH00221"/>
<dbReference type="InterPro" id="IPR012495">
    <property type="entry name" value="TadE-like_dom"/>
</dbReference>
<proteinExistence type="predicted"/>
<keyword evidence="1" id="KW-1133">Transmembrane helix</keyword>
<evidence type="ECO:0000259" key="2">
    <source>
        <dbReference type="Pfam" id="PF07811"/>
    </source>
</evidence>
<dbReference type="Pfam" id="PF07811">
    <property type="entry name" value="TadE"/>
    <property type="match status" value="1"/>
</dbReference>
<evidence type="ECO:0000313" key="3">
    <source>
        <dbReference type="EMBL" id="AJD39594.1"/>
    </source>
</evidence>
<gene>
    <name evidence="3" type="ORF">RGR602_CH00221</name>
</gene>
<keyword evidence="1" id="KW-0812">Transmembrane</keyword>
<organism evidence="3 4">
    <name type="scientific">Rhizobium gallicum bv. gallicum R602sp</name>
    <dbReference type="NCBI Taxonomy" id="1041138"/>
    <lineage>
        <taxon>Bacteria</taxon>
        <taxon>Pseudomonadati</taxon>
        <taxon>Pseudomonadota</taxon>
        <taxon>Alphaproteobacteria</taxon>
        <taxon>Hyphomicrobiales</taxon>
        <taxon>Rhizobiaceae</taxon>
        <taxon>Rhizobium/Agrobacterium group</taxon>
        <taxon>Rhizobium</taxon>
    </lineage>
</organism>
<feature type="transmembrane region" description="Helical" evidence="1">
    <location>
        <begin position="21"/>
        <end position="43"/>
    </location>
</feature>
<dbReference type="RefSeq" id="WP_039843564.1">
    <property type="nucleotide sequence ID" value="NZ_CP006877.1"/>
</dbReference>
<dbReference type="AlphaFoldDB" id="A0A0B4WVL4"/>
<evidence type="ECO:0000256" key="1">
    <source>
        <dbReference type="SAM" id="Phobius"/>
    </source>
</evidence>
<keyword evidence="1" id="KW-0472">Membrane</keyword>
<reference evidence="3 4" key="1">
    <citation type="submission" date="2013-11" db="EMBL/GenBank/DDBJ databases">
        <title>Complete genome sequence of Rhizobium gallicum bv. gallicum R602.</title>
        <authorList>
            <person name="Bustos P."/>
            <person name="Santamaria R.I."/>
            <person name="Lozano L."/>
            <person name="Acosta J.L."/>
            <person name="Ormeno-Orrillo E."/>
            <person name="Rogel M.A."/>
            <person name="Romero D."/>
            <person name="Cevallos M.A."/>
            <person name="Martinez-Romero E."/>
            <person name="Gonzalez V."/>
        </authorList>
    </citation>
    <scope>NUCLEOTIDE SEQUENCE [LARGE SCALE GENOMIC DNA]</scope>
    <source>
        <strain evidence="3 4">R602</strain>
    </source>
</reference>
<accession>A0A0B4WVL4</accession>
<feature type="domain" description="TadE-like" evidence="2">
    <location>
        <begin position="23"/>
        <end position="60"/>
    </location>
</feature>
<evidence type="ECO:0000313" key="4">
    <source>
        <dbReference type="Proteomes" id="UP000031368"/>
    </source>
</evidence>
<dbReference type="Proteomes" id="UP000031368">
    <property type="component" value="Chromosome"/>
</dbReference>
<keyword evidence="4" id="KW-1185">Reference proteome</keyword>
<dbReference type="HOGENOM" id="CLU_108008_0_0_5"/>
<protein>
    <submittedName>
        <fullName evidence="3">Flp pilus assembly TadG-like protein</fullName>
    </submittedName>
</protein>